<feature type="region of interest" description="Disordered" evidence="7">
    <location>
        <begin position="296"/>
        <end position="321"/>
    </location>
</feature>
<dbReference type="PANTHER" id="PTHR10071">
    <property type="entry name" value="TRANSCRIPTION FACTOR GATA FAMILY MEMBER"/>
    <property type="match status" value="1"/>
</dbReference>
<proteinExistence type="predicted"/>
<evidence type="ECO:0000313" key="9">
    <source>
        <dbReference type="EMBL" id="CCE72494.1"/>
    </source>
</evidence>
<evidence type="ECO:0000256" key="2">
    <source>
        <dbReference type="ARBA" id="ARBA00022723"/>
    </source>
</evidence>
<evidence type="ECO:0000256" key="6">
    <source>
        <dbReference type="PROSITE-ProRule" id="PRU00094"/>
    </source>
</evidence>
<dbReference type="Proteomes" id="UP000005222">
    <property type="component" value="Chromosome A"/>
</dbReference>
<feature type="compositionally biased region" description="Polar residues" evidence="7">
    <location>
        <begin position="433"/>
        <end position="457"/>
    </location>
</feature>
<evidence type="ECO:0000259" key="8">
    <source>
        <dbReference type="PROSITE" id="PS50114"/>
    </source>
</evidence>
<evidence type="ECO:0000256" key="3">
    <source>
        <dbReference type="ARBA" id="ARBA00022771"/>
    </source>
</evidence>
<feature type="region of interest" description="Disordered" evidence="7">
    <location>
        <begin position="69"/>
        <end position="141"/>
    </location>
</feature>
<feature type="region of interest" description="Disordered" evidence="7">
    <location>
        <begin position="343"/>
        <end position="390"/>
    </location>
</feature>
<keyword evidence="4" id="KW-0862">Zinc</keyword>
<keyword evidence="10" id="KW-1185">Reference proteome</keyword>
<dbReference type="PANTHER" id="PTHR10071:SF281">
    <property type="entry name" value="BOX A-BINDING FACTOR-RELATED"/>
    <property type="match status" value="1"/>
</dbReference>
<dbReference type="SUPFAM" id="SSF57716">
    <property type="entry name" value="Glucocorticoid receptor-like (DNA-binding domain)"/>
    <property type="match status" value="1"/>
</dbReference>
<dbReference type="GO" id="GO:0005634">
    <property type="term" value="C:nucleus"/>
    <property type="evidence" value="ECO:0007669"/>
    <property type="project" value="UniProtKB-SubCell"/>
</dbReference>
<dbReference type="OMA" id="EMMIMDA"/>
<keyword evidence="3 6" id="KW-0863">Zinc-finger</keyword>
<dbReference type="Gene3D" id="3.30.50.10">
    <property type="entry name" value="Erythroid Transcription Factor GATA-1, subunit A"/>
    <property type="match status" value="1"/>
</dbReference>
<sequence>MTYTVENINGAPSIFELLHSAKKLLPLQSRVENRQLRKDNHSIQRNNNMERLESKVLDLLSPLSIDDLKHSPPYNQRSKSSRVVSNVSTQGRGANSVIENTPSSMVDSPTNGNKSSFDNSVTMEEPKWHPSKKNPSIKNEPTTTLSDVQISTGVTHTPPANQDTVKSFGNGTPFVAKSNLTTSLAQGHSNYTQKSPSDMSDDAMPKGDSKTTECFNCHTIKTPLWRKDPQGNTLCNACGLFLKLHGTMRPLSLKTDVIKKRSSRKSFNTSSKLAPSSRRNSSQDLFGISRSYKSHNGIPIHPYPNNSHNSQSTPSSLNNGVLSTSGGISVNNSTSRYKNVLILPKPSTNTPQSSSNSLKINSIPIPNGNDNNEHYSASGSPFTNGSFNHSQSFKRKKSDVHDYFKDSESFGKKSSSLAVSNSLKKNSFSKSSPLQASIQRKASLGNSSLSRKMSPTPFQRDMREGSLTTSNINFLNKKSAPVDANSYFDSYKNPTNDTPSSFTSQSSFGSNMISQYNHMYNTNPDNGYHGLKTPTDAVETLSSSVPGNDDMDNDNLFSSLNYNVYDFDPLGDKMTDFSMLTPNSSVPYNEKFPSSQNQSGVSHQNSKNDIKYLDWLKFDI</sequence>
<feature type="compositionally biased region" description="Polar residues" evidence="7">
    <location>
        <begin position="89"/>
        <end position="122"/>
    </location>
</feature>
<dbReference type="CDD" id="cd00202">
    <property type="entry name" value="ZnF_GATA"/>
    <property type="match status" value="1"/>
</dbReference>
<protein>
    <submittedName>
        <fullName evidence="9">Piso0_000073 protein</fullName>
    </submittedName>
</protein>
<dbReference type="PRINTS" id="PR00619">
    <property type="entry name" value="GATAZNFINGER"/>
</dbReference>
<evidence type="ECO:0000256" key="1">
    <source>
        <dbReference type="ARBA" id="ARBA00004123"/>
    </source>
</evidence>
<dbReference type="InterPro" id="IPR000679">
    <property type="entry name" value="Znf_GATA"/>
</dbReference>
<dbReference type="SMART" id="SM00401">
    <property type="entry name" value="ZnF_GATA"/>
    <property type="match status" value="1"/>
</dbReference>
<evidence type="ECO:0000256" key="7">
    <source>
        <dbReference type="SAM" id="MobiDB-lite"/>
    </source>
</evidence>
<feature type="region of interest" description="Disordered" evidence="7">
    <location>
        <begin position="187"/>
        <end position="206"/>
    </location>
</feature>
<dbReference type="InterPro" id="IPR013088">
    <property type="entry name" value="Znf_NHR/GATA"/>
</dbReference>
<dbReference type="EMBL" id="FO082059">
    <property type="protein sequence ID" value="CCE72494.1"/>
    <property type="molecule type" value="Genomic_DNA"/>
</dbReference>
<dbReference type="InterPro" id="IPR039355">
    <property type="entry name" value="Transcription_factor_GATA"/>
</dbReference>
<feature type="region of interest" description="Disordered" evidence="7">
    <location>
        <begin position="426"/>
        <end position="465"/>
    </location>
</feature>
<dbReference type="GO" id="GO:0000978">
    <property type="term" value="F:RNA polymerase II cis-regulatory region sequence-specific DNA binding"/>
    <property type="evidence" value="ECO:0007669"/>
    <property type="project" value="TreeGrafter"/>
</dbReference>
<feature type="compositionally biased region" description="Low complexity" evidence="7">
    <location>
        <begin position="346"/>
        <end position="357"/>
    </location>
</feature>
<keyword evidence="2" id="KW-0479">Metal-binding</keyword>
<name>G8YUG1_PICSO</name>
<dbReference type="AlphaFoldDB" id="G8YUG1"/>
<feature type="compositionally biased region" description="Polar residues" evidence="7">
    <location>
        <begin position="187"/>
        <end position="198"/>
    </location>
</feature>
<dbReference type="PROSITE" id="PS50114">
    <property type="entry name" value="GATA_ZN_FINGER_2"/>
    <property type="match status" value="1"/>
</dbReference>
<organism evidence="9 10">
    <name type="scientific">Pichia sorbitophila (strain ATCC MYA-4447 / BCRC 22081 / CBS 7064 / NBRC 10061 / NRRL Y-12695)</name>
    <name type="common">Hybrid yeast</name>
    <dbReference type="NCBI Taxonomy" id="559304"/>
    <lineage>
        <taxon>Eukaryota</taxon>
        <taxon>Fungi</taxon>
        <taxon>Dikarya</taxon>
        <taxon>Ascomycota</taxon>
        <taxon>Saccharomycotina</taxon>
        <taxon>Pichiomycetes</taxon>
        <taxon>Debaryomycetaceae</taxon>
        <taxon>Millerozyma</taxon>
    </lineage>
</organism>
<feature type="compositionally biased region" description="Low complexity" evidence="7">
    <location>
        <begin position="77"/>
        <end position="88"/>
    </location>
</feature>
<dbReference type="FunFam" id="3.30.50.10:FF:000007">
    <property type="entry name" value="Nitrogen regulatory AreA, N-terminal"/>
    <property type="match status" value="1"/>
</dbReference>
<dbReference type="HOGENOM" id="CLU_470999_0_0_1"/>
<dbReference type="GO" id="GO:0000981">
    <property type="term" value="F:DNA-binding transcription factor activity, RNA polymerase II-specific"/>
    <property type="evidence" value="ECO:0007669"/>
    <property type="project" value="TreeGrafter"/>
</dbReference>
<feature type="compositionally biased region" description="Polar residues" evidence="7">
    <location>
        <begin position="265"/>
        <end position="283"/>
    </location>
</feature>
<evidence type="ECO:0000313" key="10">
    <source>
        <dbReference type="Proteomes" id="UP000005222"/>
    </source>
</evidence>
<feature type="domain" description="GATA-type" evidence="8">
    <location>
        <begin position="208"/>
        <end position="261"/>
    </location>
</feature>
<dbReference type="InParanoid" id="G8YUG1"/>
<dbReference type="Pfam" id="PF00320">
    <property type="entry name" value="GATA"/>
    <property type="match status" value="1"/>
</dbReference>
<dbReference type="GO" id="GO:0045944">
    <property type="term" value="P:positive regulation of transcription by RNA polymerase II"/>
    <property type="evidence" value="ECO:0007669"/>
    <property type="project" value="TreeGrafter"/>
</dbReference>
<gene>
    <name evidence="9" type="primary">Piso0_000073</name>
    <name evidence="9" type="ORF">GNLVRS01_PISO0A01408g</name>
</gene>
<keyword evidence="5" id="KW-0539">Nucleus</keyword>
<comment type="subcellular location">
    <subcellularLocation>
        <location evidence="1">Nucleus</location>
    </subcellularLocation>
</comment>
<feature type="compositionally biased region" description="Polar residues" evidence="7">
    <location>
        <begin position="368"/>
        <end position="390"/>
    </location>
</feature>
<feature type="region of interest" description="Disordered" evidence="7">
    <location>
        <begin position="255"/>
        <end position="283"/>
    </location>
</feature>
<dbReference type="STRING" id="559304.G8YUG1"/>
<reference evidence="9 10" key="1">
    <citation type="journal article" date="2012" name="G3 (Bethesda)">
        <title>Pichia sorbitophila, an interspecies yeast hybrid reveals early steps of genome resolution following polyploidization.</title>
        <authorList>
            <person name="Leh Louis V."/>
            <person name="Despons L."/>
            <person name="Friedrich A."/>
            <person name="Martin T."/>
            <person name="Durrens P."/>
            <person name="Casaregola S."/>
            <person name="Neuveglise C."/>
            <person name="Fairhead C."/>
            <person name="Marck C."/>
            <person name="Cruz J.A."/>
            <person name="Straub M.L."/>
            <person name="Kugler V."/>
            <person name="Sacerdot C."/>
            <person name="Uzunov Z."/>
            <person name="Thierry A."/>
            <person name="Weiss S."/>
            <person name="Bleykasten C."/>
            <person name="De Montigny J."/>
            <person name="Jacques N."/>
            <person name="Jung P."/>
            <person name="Lemaire M."/>
            <person name="Mallet S."/>
            <person name="Morel G."/>
            <person name="Richard G.F."/>
            <person name="Sarkar A."/>
            <person name="Savel G."/>
            <person name="Schacherer J."/>
            <person name="Seret M.L."/>
            <person name="Talla E."/>
            <person name="Samson G."/>
            <person name="Jubin C."/>
            <person name="Poulain J."/>
            <person name="Vacherie B."/>
            <person name="Barbe V."/>
            <person name="Pelletier E."/>
            <person name="Sherman D.J."/>
            <person name="Westhof E."/>
            <person name="Weissenbach J."/>
            <person name="Baret P.V."/>
            <person name="Wincker P."/>
            <person name="Gaillardin C."/>
            <person name="Dujon B."/>
            <person name="Souciet J.L."/>
        </authorList>
    </citation>
    <scope>NUCLEOTIDE SEQUENCE [LARGE SCALE GENOMIC DNA]</scope>
    <source>
        <strain evidence="10">ATCC MYA-4447 / BCRC 22081 / CBS 7064 / NBRC 10061 / NRRL Y-12695</strain>
    </source>
</reference>
<dbReference type="OrthoDB" id="515401at2759"/>
<accession>G8YUG1</accession>
<dbReference type="eggNOG" id="KOG1601">
    <property type="taxonomic scope" value="Eukaryota"/>
</dbReference>
<evidence type="ECO:0000256" key="5">
    <source>
        <dbReference type="ARBA" id="ARBA00023242"/>
    </source>
</evidence>
<dbReference type="PROSITE" id="PS00344">
    <property type="entry name" value="GATA_ZN_FINGER_1"/>
    <property type="match status" value="1"/>
</dbReference>
<dbReference type="GO" id="GO:0000122">
    <property type="term" value="P:negative regulation of transcription by RNA polymerase II"/>
    <property type="evidence" value="ECO:0007669"/>
    <property type="project" value="TreeGrafter"/>
</dbReference>
<dbReference type="GO" id="GO:0008270">
    <property type="term" value="F:zinc ion binding"/>
    <property type="evidence" value="ECO:0007669"/>
    <property type="project" value="UniProtKB-KW"/>
</dbReference>
<feature type="compositionally biased region" description="Polar residues" evidence="7">
    <location>
        <begin position="304"/>
        <end position="321"/>
    </location>
</feature>
<evidence type="ECO:0000256" key="4">
    <source>
        <dbReference type="ARBA" id="ARBA00022833"/>
    </source>
</evidence>